<feature type="region of interest" description="Disordered" evidence="1">
    <location>
        <begin position="1"/>
        <end position="31"/>
    </location>
</feature>
<evidence type="ECO:0000313" key="2">
    <source>
        <dbReference type="EMBL" id="OCK76533.1"/>
    </source>
</evidence>
<dbReference type="EMBL" id="KV745202">
    <property type="protein sequence ID" value="OCK76533.1"/>
    <property type="molecule type" value="Genomic_DNA"/>
</dbReference>
<accession>A0A8E2JBN9</accession>
<feature type="compositionally biased region" description="Polar residues" evidence="1">
    <location>
        <begin position="145"/>
        <end position="161"/>
    </location>
</feature>
<evidence type="ECO:0000256" key="1">
    <source>
        <dbReference type="SAM" id="MobiDB-lite"/>
    </source>
</evidence>
<feature type="region of interest" description="Disordered" evidence="1">
    <location>
        <begin position="81"/>
        <end position="107"/>
    </location>
</feature>
<keyword evidence="3" id="KW-1185">Reference proteome</keyword>
<organism evidence="2 3">
    <name type="scientific">Lepidopterella palustris CBS 459.81</name>
    <dbReference type="NCBI Taxonomy" id="1314670"/>
    <lineage>
        <taxon>Eukaryota</taxon>
        <taxon>Fungi</taxon>
        <taxon>Dikarya</taxon>
        <taxon>Ascomycota</taxon>
        <taxon>Pezizomycotina</taxon>
        <taxon>Dothideomycetes</taxon>
        <taxon>Pleosporomycetidae</taxon>
        <taxon>Mytilinidiales</taxon>
        <taxon>Argynnaceae</taxon>
        <taxon>Lepidopterella</taxon>
    </lineage>
</organism>
<reference evidence="2 3" key="1">
    <citation type="journal article" date="2016" name="Nat. Commun.">
        <title>Ectomycorrhizal ecology is imprinted in the genome of the dominant symbiotic fungus Cenococcum geophilum.</title>
        <authorList>
            <consortium name="DOE Joint Genome Institute"/>
            <person name="Peter M."/>
            <person name="Kohler A."/>
            <person name="Ohm R.A."/>
            <person name="Kuo A."/>
            <person name="Krutzmann J."/>
            <person name="Morin E."/>
            <person name="Arend M."/>
            <person name="Barry K.W."/>
            <person name="Binder M."/>
            <person name="Choi C."/>
            <person name="Clum A."/>
            <person name="Copeland A."/>
            <person name="Grisel N."/>
            <person name="Haridas S."/>
            <person name="Kipfer T."/>
            <person name="LaButti K."/>
            <person name="Lindquist E."/>
            <person name="Lipzen A."/>
            <person name="Maire R."/>
            <person name="Meier B."/>
            <person name="Mihaltcheva S."/>
            <person name="Molinier V."/>
            <person name="Murat C."/>
            <person name="Poggeler S."/>
            <person name="Quandt C.A."/>
            <person name="Sperisen C."/>
            <person name="Tritt A."/>
            <person name="Tisserant E."/>
            <person name="Crous P.W."/>
            <person name="Henrissat B."/>
            <person name="Nehls U."/>
            <person name="Egli S."/>
            <person name="Spatafora J.W."/>
            <person name="Grigoriev I.V."/>
            <person name="Martin F.M."/>
        </authorList>
    </citation>
    <scope>NUCLEOTIDE SEQUENCE [LARGE SCALE GENOMIC DNA]</scope>
    <source>
        <strain evidence="2 3">CBS 459.81</strain>
    </source>
</reference>
<proteinExistence type="predicted"/>
<sequence>MDGEEVRDPVSDHSLDSVLIGDEGTRGPCDLDPCDLETPCHKDRSVDESCTIASDIVDVTAFVTDISTRRTEKARVESELTKDTASFPSTPCGKWREGKTKPNPLSLSEISRATPKLQTIFSPDTIFGQDVEIIDLCDDSKPETPTVQSLGVCSIPSTPNPRRSKGSKAPVPSLLDTPTPSFVVPRRRKRELSPLASVSNKTRVARPVQAARIDSAGTSPGIGFKTPPLTLGDAPLTGSFVEHLSAKPTSATLPRSTDKASIPSSLAPAPLFLPSTDHSTPLEKKLFSIKPLDFTPWTAKEYHNLAKTILESFPVHDFATSHGRSIEDVRNVLSFLVIRPIHQKIVAPRRTNAGISDLAGLFSNYSTPTRTWAKGSGYEMVGKIDAVRMSEVVVVGKCVFRVDDGGRGGEGVRGERSEGRERVVIPVQVLTGEDFQHLYGTTGREERKQVNLSVSGTNFGSVGLDCMADKSTTGSTVPTSIATTLTASSEASKLTEELKDNYARFKLTEA</sequence>
<dbReference type="Proteomes" id="UP000250266">
    <property type="component" value="Unassembled WGS sequence"/>
</dbReference>
<feature type="compositionally biased region" description="Basic and acidic residues" evidence="1">
    <location>
        <begin position="1"/>
        <end position="15"/>
    </location>
</feature>
<feature type="region of interest" description="Disordered" evidence="1">
    <location>
        <begin position="145"/>
        <end position="181"/>
    </location>
</feature>
<protein>
    <submittedName>
        <fullName evidence="2">Uncharacterized protein</fullName>
    </submittedName>
</protein>
<name>A0A8E2JBN9_9PEZI</name>
<dbReference type="AlphaFoldDB" id="A0A8E2JBN9"/>
<dbReference type="OrthoDB" id="10478054at2759"/>
<gene>
    <name evidence="2" type="ORF">K432DRAFT_428662</name>
</gene>
<evidence type="ECO:0000313" key="3">
    <source>
        <dbReference type="Proteomes" id="UP000250266"/>
    </source>
</evidence>